<evidence type="ECO:0000313" key="3">
    <source>
        <dbReference type="Proteomes" id="UP000052230"/>
    </source>
</evidence>
<dbReference type="Proteomes" id="UP000052230">
    <property type="component" value="Unassembled WGS sequence"/>
</dbReference>
<reference evidence="2 3" key="1">
    <citation type="submission" date="2014-09" db="EMBL/GenBank/DDBJ databases">
        <authorList>
            <person name="Regsiter A."/>
        </authorList>
    </citation>
    <scope>NUCLEOTIDE SEQUENCE [LARGE SCALE GENOMIC DNA]</scope>
</reference>
<dbReference type="Gene3D" id="1.10.1220.10">
    <property type="entry name" value="Met repressor-like"/>
    <property type="match status" value="1"/>
</dbReference>
<dbReference type="GO" id="GO:0006355">
    <property type="term" value="P:regulation of DNA-templated transcription"/>
    <property type="evidence" value="ECO:0007669"/>
    <property type="project" value="InterPro"/>
</dbReference>
<dbReference type="AlphaFoldDB" id="A0A0U5FA47"/>
<sequence>MDTRSSAQLALFGPEDEAGAYHDAGRQGFFTLGVKMHGQWRQESRPLGQMAAVIQAVDKRFDTYLSQAEFFVPNRRVVNLARIGLLFADLDTQDRHGRTMPWAQGRTPEQLAAAVMHYCADEGLPLPSLLVYSGRGMHAKWLLDGTIPRQALPRWNACQRYLVDRLAPFGADANGKDASRVLRLVSTVNTKSGEVCRVVHVQHGPDGEPVRYGFEFMAEALLPVARWEIEQQRRDRAERRQLKLLPGGKSDNLRGFSGRQLAWDRLEDLRTLAKLRGGVGQGERMKHLFWSLNFLLLSGATNSRQMYAEAAALARELDPAWSYADKDLMTLYGKAKRFEAGEKITFGGREYPALYTPKNDTLINQFGITDGEQRQLRTLISRDMAAERRRERDRKRDEARRRASGAVDRETYESRSAARLRPWEALGMSRASWYRAGKPTAADHETGSSPITAPAAGGSASAQSETSPSPITGGEASAPREAF</sequence>
<evidence type="ECO:0000256" key="1">
    <source>
        <dbReference type="SAM" id="MobiDB-lite"/>
    </source>
</evidence>
<keyword evidence="3" id="KW-1185">Reference proteome</keyword>
<dbReference type="EMBL" id="CCXZ01000084">
    <property type="protein sequence ID" value="CEG15128.1"/>
    <property type="molecule type" value="Genomic_DNA"/>
</dbReference>
<organism evidence="2 3">
    <name type="scientific">Xanthomonas citri pv. citri</name>
    <dbReference type="NCBI Taxonomy" id="611301"/>
    <lineage>
        <taxon>Bacteria</taxon>
        <taxon>Pseudomonadati</taxon>
        <taxon>Pseudomonadota</taxon>
        <taxon>Gammaproteobacteria</taxon>
        <taxon>Lysobacterales</taxon>
        <taxon>Lysobacteraceae</taxon>
        <taxon>Xanthomonas</taxon>
    </lineage>
</organism>
<comment type="caution">
    <text evidence="2">The sequence shown here is derived from an EMBL/GenBank/DDBJ whole genome shotgun (WGS) entry which is preliminary data.</text>
</comment>
<protein>
    <submittedName>
        <fullName evidence="2">Replication protein</fullName>
    </submittedName>
</protein>
<dbReference type="RefSeq" id="WP_040245459.1">
    <property type="nucleotide sequence ID" value="NZ_CAVLIX010000001.1"/>
</dbReference>
<name>A0A0U5FA47_XANCI</name>
<feature type="compositionally biased region" description="Low complexity" evidence="1">
    <location>
        <begin position="447"/>
        <end position="464"/>
    </location>
</feature>
<feature type="region of interest" description="Disordered" evidence="1">
    <location>
        <begin position="437"/>
        <end position="483"/>
    </location>
</feature>
<proteinExistence type="predicted"/>
<gene>
    <name evidence="2" type="primary">rep</name>
    <name evidence="2" type="ORF">XAC3562_1740015</name>
</gene>
<accession>A0A0U5FA47</accession>
<feature type="region of interest" description="Disordered" evidence="1">
    <location>
        <begin position="381"/>
        <end position="414"/>
    </location>
</feature>
<feature type="compositionally biased region" description="Basic and acidic residues" evidence="1">
    <location>
        <begin position="384"/>
        <end position="413"/>
    </location>
</feature>
<evidence type="ECO:0000313" key="2">
    <source>
        <dbReference type="EMBL" id="CEG15128.1"/>
    </source>
</evidence>
<dbReference type="InterPro" id="IPR013321">
    <property type="entry name" value="Arc_rbn_hlx_hlx"/>
</dbReference>